<dbReference type="Gene3D" id="3.40.630.30">
    <property type="match status" value="1"/>
</dbReference>
<organism evidence="2 3">
    <name type="scientific">Nocardioides thalensis</name>
    <dbReference type="NCBI Taxonomy" id="1914755"/>
    <lineage>
        <taxon>Bacteria</taxon>
        <taxon>Bacillati</taxon>
        <taxon>Actinomycetota</taxon>
        <taxon>Actinomycetes</taxon>
        <taxon>Propionibacteriales</taxon>
        <taxon>Nocardioidaceae</taxon>
        <taxon>Nocardioides</taxon>
    </lineage>
</organism>
<feature type="domain" description="N-acetyltransferase" evidence="1">
    <location>
        <begin position="1"/>
        <end position="161"/>
    </location>
</feature>
<gene>
    <name evidence="2" type="ORF">HNR19_001901</name>
</gene>
<protein>
    <submittedName>
        <fullName evidence="2">GNAT superfamily N-acetyltransferase</fullName>
    </submittedName>
</protein>
<dbReference type="RefSeq" id="WP_179667712.1">
    <property type="nucleotide sequence ID" value="NZ_JACCFP010000001.1"/>
</dbReference>
<keyword evidence="2" id="KW-0808">Transferase</keyword>
<evidence type="ECO:0000259" key="1">
    <source>
        <dbReference type="PROSITE" id="PS51186"/>
    </source>
</evidence>
<evidence type="ECO:0000313" key="3">
    <source>
        <dbReference type="Proteomes" id="UP000530424"/>
    </source>
</evidence>
<dbReference type="EMBL" id="JACCFP010000001">
    <property type="protein sequence ID" value="NYJ01203.1"/>
    <property type="molecule type" value="Genomic_DNA"/>
</dbReference>
<sequence length="328" mass="36681">MDITRFGPDDAAALREWVALANAVAAVDAPWEHPWTVTTAEGRFRHGWDGEPATPYLARLDGTVVGIGSVSVTEYDNLHLAWFGVQVHPDHRRRGYGSQILAYLEQEAKEIGRTSGGIDGWDSEAAVGFAARHGYEKKHQAINRRQYLADIDRAELDRRYDAALPYAADYVLERWPVPTPDDQLDDLARMASAINDAPTDDLDIEDEVFTGDRMKAYEVATAGKGQRLYRVVARHVPTGELAGQTVVAVESERPQISHQHDTSVVRSHRGHRLGLLLKTDMLRWLAEAEPQVTEVDTWNAESNDQMIGVNEVLGYRVMGRELAFQKDL</sequence>
<name>A0A853C4I6_9ACTN</name>
<accession>A0A853C4I6</accession>
<comment type="caution">
    <text evidence="2">The sequence shown here is derived from an EMBL/GenBank/DDBJ whole genome shotgun (WGS) entry which is preliminary data.</text>
</comment>
<dbReference type="SUPFAM" id="SSF55729">
    <property type="entry name" value="Acyl-CoA N-acyltransferases (Nat)"/>
    <property type="match status" value="2"/>
</dbReference>
<reference evidence="2 3" key="1">
    <citation type="submission" date="2020-07" db="EMBL/GenBank/DDBJ databases">
        <title>Sequencing the genomes of 1000 actinobacteria strains.</title>
        <authorList>
            <person name="Klenk H.-P."/>
        </authorList>
    </citation>
    <scope>NUCLEOTIDE SEQUENCE [LARGE SCALE GENOMIC DNA]</scope>
    <source>
        <strain evidence="2 3">DSM 103833</strain>
    </source>
</reference>
<proteinExistence type="predicted"/>
<keyword evidence="3" id="KW-1185">Reference proteome</keyword>
<dbReference type="PROSITE" id="PS51186">
    <property type="entry name" value="GNAT"/>
    <property type="match status" value="1"/>
</dbReference>
<dbReference type="AlphaFoldDB" id="A0A853C4I6"/>
<dbReference type="Pfam" id="PF00583">
    <property type="entry name" value="Acetyltransf_1"/>
    <property type="match status" value="1"/>
</dbReference>
<dbReference type="GO" id="GO:0016747">
    <property type="term" value="F:acyltransferase activity, transferring groups other than amino-acyl groups"/>
    <property type="evidence" value="ECO:0007669"/>
    <property type="project" value="InterPro"/>
</dbReference>
<dbReference type="CDD" id="cd04301">
    <property type="entry name" value="NAT_SF"/>
    <property type="match status" value="1"/>
</dbReference>
<dbReference type="InterPro" id="IPR000182">
    <property type="entry name" value="GNAT_dom"/>
</dbReference>
<evidence type="ECO:0000313" key="2">
    <source>
        <dbReference type="EMBL" id="NYJ01203.1"/>
    </source>
</evidence>
<dbReference type="InterPro" id="IPR016181">
    <property type="entry name" value="Acyl_CoA_acyltransferase"/>
</dbReference>
<dbReference type="Proteomes" id="UP000530424">
    <property type="component" value="Unassembled WGS sequence"/>
</dbReference>